<name>A0AAV0X2N4_9HEMI</name>
<feature type="region of interest" description="Disordered" evidence="1">
    <location>
        <begin position="29"/>
        <end position="56"/>
    </location>
</feature>
<evidence type="ECO:0000256" key="1">
    <source>
        <dbReference type="SAM" id="MobiDB-lite"/>
    </source>
</evidence>
<gene>
    <name evidence="2" type="ORF">MEUPH1_LOCUS17477</name>
</gene>
<dbReference type="AlphaFoldDB" id="A0AAV0X2N4"/>
<organism evidence="2 3">
    <name type="scientific">Macrosiphum euphorbiae</name>
    <name type="common">potato aphid</name>
    <dbReference type="NCBI Taxonomy" id="13131"/>
    <lineage>
        <taxon>Eukaryota</taxon>
        <taxon>Metazoa</taxon>
        <taxon>Ecdysozoa</taxon>
        <taxon>Arthropoda</taxon>
        <taxon>Hexapoda</taxon>
        <taxon>Insecta</taxon>
        <taxon>Pterygota</taxon>
        <taxon>Neoptera</taxon>
        <taxon>Paraneoptera</taxon>
        <taxon>Hemiptera</taxon>
        <taxon>Sternorrhyncha</taxon>
        <taxon>Aphidomorpha</taxon>
        <taxon>Aphidoidea</taxon>
        <taxon>Aphididae</taxon>
        <taxon>Macrosiphini</taxon>
        <taxon>Macrosiphum</taxon>
    </lineage>
</organism>
<protein>
    <submittedName>
        <fullName evidence="2">Uncharacterized protein</fullName>
    </submittedName>
</protein>
<evidence type="ECO:0000313" key="2">
    <source>
        <dbReference type="EMBL" id="CAI6362407.1"/>
    </source>
</evidence>
<dbReference type="Proteomes" id="UP001160148">
    <property type="component" value="Unassembled WGS sequence"/>
</dbReference>
<dbReference type="EMBL" id="CARXXK010000003">
    <property type="protein sequence ID" value="CAI6362407.1"/>
    <property type="molecule type" value="Genomic_DNA"/>
</dbReference>
<comment type="caution">
    <text evidence="2">The sequence shown here is derived from an EMBL/GenBank/DDBJ whole genome shotgun (WGS) entry which is preliminary data.</text>
</comment>
<keyword evidence="3" id="KW-1185">Reference proteome</keyword>
<accession>A0AAV0X2N4</accession>
<proteinExistence type="predicted"/>
<reference evidence="2 3" key="1">
    <citation type="submission" date="2023-01" db="EMBL/GenBank/DDBJ databases">
        <authorList>
            <person name="Whitehead M."/>
        </authorList>
    </citation>
    <scope>NUCLEOTIDE SEQUENCE [LARGE SCALE GENOMIC DNA]</scope>
</reference>
<sequence length="100" mass="11641">MLIYVSKTRFSSNCRDFENFSTNFRTDTLRRSSSLQGRSGKNRNVNRGLPDTALSDDGMRSNRLCNRVRLCRPGSIIVKSQQSFLAHNERMLWKKRDALR</sequence>
<evidence type="ECO:0000313" key="3">
    <source>
        <dbReference type="Proteomes" id="UP001160148"/>
    </source>
</evidence>